<geneLocation type="plasmid" evidence="1 2">
    <name>lp38</name>
</geneLocation>
<accession>O50766</accession>
<dbReference type="PIR" id="D70246">
    <property type="entry name" value="D70246"/>
</dbReference>
<reference evidence="1 2" key="1">
    <citation type="journal article" date="1997" name="Nature">
        <title>Genomic sequence of a Lyme disease spirochaete, Borrelia burgdorferi.</title>
        <authorList>
            <person name="Fraser C.M."/>
            <person name="Casjens S."/>
            <person name="Huang W.M."/>
            <person name="Sutton G.G."/>
            <person name="Clayton R."/>
            <person name="Lathigra R."/>
            <person name="White O."/>
            <person name="Ketchum K.A."/>
            <person name="Dodson R."/>
            <person name="Hickey E.K."/>
            <person name="Gwinn M."/>
            <person name="Dougherty B."/>
            <person name="Tomb J.F."/>
            <person name="Fleischmann R.D."/>
            <person name="Richardson D."/>
            <person name="Peterson J."/>
            <person name="Kerlavage A.R."/>
            <person name="Quackenbush J."/>
            <person name="Salzberg S."/>
            <person name="Hanson M."/>
            <person name="van Vugt R."/>
            <person name="Palmer N."/>
            <person name="Adams M.D."/>
            <person name="Gocayne J."/>
            <person name="Weidman J."/>
            <person name="Utterback T."/>
            <person name="Watthey L."/>
            <person name="McDonald L."/>
            <person name="Artiach P."/>
            <person name="Bowman C."/>
            <person name="Garland S."/>
            <person name="Fuji C."/>
            <person name="Cotton M.D."/>
            <person name="Horst K."/>
            <person name="Roberts K."/>
            <person name="Hatch B."/>
            <person name="Smith H.O."/>
            <person name="Venter J.C."/>
        </authorList>
    </citation>
    <scope>NUCLEOTIDE SEQUENCE [LARGE SCALE GENOMIC DNA]</scope>
    <source>
        <strain evidence="2">ATCC 35210 / DSM 4680 / CIP 102532 / B31</strain>
    </source>
</reference>
<dbReference type="Proteomes" id="UP000001807">
    <property type="component" value="Plasmid lp38"/>
</dbReference>
<dbReference type="KEGG" id="bbu:BB_J11"/>
<evidence type="ECO:0000313" key="1">
    <source>
        <dbReference type="EMBL" id="AAC66098.1"/>
    </source>
</evidence>
<keyword evidence="2" id="KW-1185">Reference proteome</keyword>
<protein>
    <submittedName>
        <fullName evidence="1">Uncharacterized protein</fullName>
    </submittedName>
</protein>
<evidence type="ECO:0000313" key="2">
    <source>
        <dbReference type="Proteomes" id="UP000001807"/>
    </source>
</evidence>
<sequence>MFLSFCNLCITKNIHNIGSLRRVYTNFVYDYAFWLSKIAEDYFPDAKDIVCIRGIKKKPYI</sequence>
<dbReference type="EnsemblBacteria" id="AAC66098">
    <property type="protein sequence ID" value="AAC66098"/>
    <property type="gene ID" value="BB_J11"/>
</dbReference>
<name>O50766_BORBU</name>
<gene>
    <name evidence="1" type="ordered locus">BB_J11</name>
</gene>
<dbReference type="EMBL" id="AE000787">
    <property type="protein sequence ID" value="AAC66098.1"/>
    <property type="molecule type" value="Genomic_DNA"/>
</dbReference>
<dbReference type="HOGENOM" id="CLU_208929_0_0_12"/>
<organism evidence="1 2">
    <name type="scientific">Borreliella burgdorferi (strain ATCC 35210 / DSM 4680 / CIP 102532 / B31)</name>
    <name type="common">Borrelia burgdorferi</name>
    <dbReference type="NCBI Taxonomy" id="224326"/>
    <lineage>
        <taxon>Bacteria</taxon>
        <taxon>Pseudomonadati</taxon>
        <taxon>Spirochaetota</taxon>
        <taxon>Spirochaetia</taxon>
        <taxon>Spirochaetales</taxon>
        <taxon>Borreliaceae</taxon>
        <taxon>Borreliella</taxon>
    </lineage>
</organism>
<proteinExistence type="predicted"/>
<keyword evidence="1" id="KW-0614">Plasmid</keyword>
<dbReference type="PATRIC" id="fig|224326.49.peg.1481"/>
<dbReference type="AlphaFoldDB" id="O50766"/>